<keyword evidence="4" id="KW-1185">Reference proteome</keyword>
<feature type="domain" description="YHYH" evidence="2">
    <location>
        <begin position="137"/>
        <end position="227"/>
    </location>
</feature>
<dbReference type="RefSeq" id="WP_022968555.1">
    <property type="nucleotide sequence ID" value="NZ_ATVD01000001.1"/>
</dbReference>
<keyword evidence="1" id="KW-0732">Signal</keyword>
<dbReference type="AlphaFoldDB" id="A0A091AWN4"/>
<accession>A0A091AWN4</accession>
<evidence type="ECO:0000313" key="3">
    <source>
        <dbReference type="EMBL" id="KFN43692.1"/>
    </source>
</evidence>
<protein>
    <recommendedName>
        <fullName evidence="2">YHYH domain-containing protein</fullName>
    </recommendedName>
</protein>
<dbReference type="PANTHER" id="PTHR30289">
    <property type="entry name" value="UNCHARACTERIZED PROTEIN YBCL-RELATED"/>
    <property type="match status" value="1"/>
</dbReference>
<evidence type="ECO:0000256" key="1">
    <source>
        <dbReference type="SAM" id="SignalP"/>
    </source>
</evidence>
<proteinExistence type="predicted"/>
<comment type="caution">
    <text evidence="3">The sequence shown here is derived from an EMBL/GenBank/DDBJ whole genome shotgun (WGS) entry which is preliminary data.</text>
</comment>
<feature type="chain" id="PRO_5001870623" description="YHYH domain-containing protein" evidence="1">
    <location>
        <begin position="23"/>
        <end position="304"/>
    </location>
</feature>
<name>A0A091AWN4_9GAMM</name>
<dbReference type="Proteomes" id="UP000029385">
    <property type="component" value="Unassembled WGS sequence"/>
</dbReference>
<dbReference type="PANTHER" id="PTHR30289:SF8">
    <property type="entry name" value="YHYH DOMAIN-CONTAINING PROTEIN"/>
    <property type="match status" value="1"/>
</dbReference>
<dbReference type="eggNOG" id="COG1881">
    <property type="taxonomic scope" value="Bacteria"/>
</dbReference>
<dbReference type="Pfam" id="PF14240">
    <property type="entry name" value="YHYH"/>
    <property type="match status" value="1"/>
</dbReference>
<dbReference type="STRING" id="1121015.GCA_000420545_00907"/>
<dbReference type="InterPro" id="IPR025924">
    <property type="entry name" value="YHYH_dom"/>
</dbReference>
<reference evidence="3 4" key="1">
    <citation type="submission" date="2013-09" db="EMBL/GenBank/DDBJ databases">
        <title>Genome sequencing of Arenimonas oryziterrae.</title>
        <authorList>
            <person name="Chen F."/>
            <person name="Wang G."/>
        </authorList>
    </citation>
    <scope>NUCLEOTIDE SEQUENCE [LARGE SCALE GENOMIC DNA]</scope>
    <source>
        <strain evidence="3 4">YC6267</strain>
    </source>
</reference>
<evidence type="ECO:0000313" key="4">
    <source>
        <dbReference type="Proteomes" id="UP000029385"/>
    </source>
</evidence>
<gene>
    <name evidence="3" type="ORF">N789_10470</name>
</gene>
<sequence>MNFGRAIFTIVLTAATSLTALAAGAHELPVGDGHISQAPLRGNVFACQTTFRGGGARHVGDWFHGDTWNPLEKPHVAGRVMWPQAALTIRAGADAVSIRSNGLPVGQPTGTFPISPRDPVYQYDTNPNAIAEQSLSFDIPRVPARAAQPGCLPMGMIGYTTTGVALYNALDAAGRDAAAHEVQDLCDGHPQGKGQYHYHSASPCLPGANANVAVGWALDGYPILGKRDAKGVLLTNADLDACHGRAETVTVDGRRYDYAYRLTEEYPYVLGCYAGTVLPQTQQAIRQSMGPPRDGPPGPGRPRR</sequence>
<dbReference type="EMBL" id="AVCI01000005">
    <property type="protein sequence ID" value="KFN43692.1"/>
    <property type="molecule type" value="Genomic_DNA"/>
</dbReference>
<evidence type="ECO:0000259" key="2">
    <source>
        <dbReference type="Pfam" id="PF14240"/>
    </source>
</evidence>
<dbReference type="PATRIC" id="fig|1121015.4.peg.1582"/>
<feature type="signal peptide" evidence="1">
    <location>
        <begin position="1"/>
        <end position="22"/>
    </location>
</feature>
<organism evidence="3 4">
    <name type="scientific">Arenimonas oryziterrae DSM 21050 = YC6267</name>
    <dbReference type="NCBI Taxonomy" id="1121015"/>
    <lineage>
        <taxon>Bacteria</taxon>
        <taxon>Pseudomonadati</taxon>
        <taxon>Pseudomonadota</taxon>
        <taxon>Gammaproteobacteria</taxon>
        <taxon>Lysobacterales</taxon>
        <taxon>Lysobacteraceae</taxon>
        <taxon>Arenimonas</taxon>
    </lineage>
</organism>